<dbReference type="AlphaFoldDB" id="A0A1G9NW75"/>
<keyword evidence="2" id="KW-0808">Transferase</keyword>
<dbReference type="STRING" id="321763.SAMN04488692_11144"/>
<dbReference type="InterPro" id="IPR006083">
    <property type="entry name" value="PRK/URK"/>
</dbReference>
<dbReference type="InterPro" id="IPR027417">
    <property type="entry name" value="P-loop_NTPase"/>
</dbReference>
<dbReference type="SMART" id="SM00382">
    <property type="entry name" value="AAA"/>
    <property type="match status" value="1"/>
</dbReference>
<dbReference type="SUPFAM" id="SSF52540">
    <property type="entry name" value="P-loop containing nucleoside triphosphate hydrolases"/>
    <property type="match status" value="1"/>
</dbReference>
<organism evidence="2 3">
    <name type="scientific">Halarsenatibacter silvermanii</name>
    <dbReference type="NCBI Taxonomy" id="321763"/>
    <lineage>
        <taxon>Bacteria</taxon>
        <taxon>Bacillati</taxon>
        <taxon>Bacillota</taxon>
        <taxon>Clostridia</taxon>
        <taxon>Halanaerobiales</taxon>
        <taxon>Halarsenatibacteraceae</taxon>
        <taxon>Halarsenatibacter</taxon>
    </lineage>
</organism>
<dbReference type="PANTHER" id="PTHR10285">
    <property type="entry name" value="URIDINE KINASE"/>
    <property type="match status" value="1"/>
</dbReference>
<name>A0A1G9NW75_9FIRM</name>
<dbReference type="Pfam" id="PF00485">
    <property type="entry name" value="PRK"/>
    <property type="match status" value="1"/>
</dbReference>
<dbReference type="SUPFAM" id="SSF55186">
    <property type="entry name" value="ThrRS/AlaRS common domain"/>
    <property type="match status" value="1"/>
</dbReference>
<keyword evidence="3" id="KW-1185">Reference proteome</keyword>
<dbReference type="EMBL" id="FNGO01000011">
    <property type="protein sequence ID" value="SDL90621.1"/>
    <property type="molecule type" value="Genomic_DNA"/>
</dbReference>
<dbReference type="InterPro" id="IPR003593">
    <property type="entry name" value="AAA+_ATPase"/>
</dbReference>
<gene>
    <name evidence="2" type="ORF">SAMN04488692_11144</name>
</gene>
<sequence length="552" mass="63897">MISINIAGKSFSFKKGTALKEVFQSALTDNCRIVAAIVDSCIKNLNHELDSSNEGSEISPLNRGEELGNRVYRRSLFMLLARAVDELYPEGMLKIAHSLSNGVYCELIKNNSSFNQHDLKKIKIKMNELVDKDIPLEKKRLKVKDLKDIYRREALPIKVGLLERFDDDSEVSTYRLGDYYNYFYYPLVPSTGYLKKFELQYCMPGFVVLFPQSQDSDEVPDFVDQPKLANVFQEYERLGEILDVGYVNDLNCRITNGRHDELVRISEALHERKIAAIADEIYDKIEKRKIILIAGPSSSGKTTFTHRLATQLKVDGLNPVTISTDDYFVDRENTPRDEEGNPDFEALEAIKLDLFNEHLRKLIQGEEIELPEFNFNTGRREKSGQTLKIREEQPVLIEGIHGLNEELTPVIPQNQKFKIYVSALTQLNLDQHNRIPTSDTRLMRRIIRDYKYRGHDVERTLELWPNVRRGEERNIFPYQENADVTFNSALIYEPAVIKKYLLPLLKRVEEESPHYHEVKRLQEILFYLEPMPDLAVPQISILREFIGGSAFR</sequence>
<dbReference type="GO" id="GO:0016301">
    <property type="term" value="F:kinase activity"/>
    <property type="evidence" value="ECO:0007669"/>
    <property type="project" value="UniProtKB-KW"/>
</dbReference>
<dbReference type="RefSeq" id="WP_234985541.1">
    <property type="nucleotide sequence ID" value="NZ_FNGO01000011.1"/>
</dbReference>
<proteinExistence type="predicted"/>
<evidence type="ECO:0000259" key="1">
    <source>
        <dbReference type="SMART" id="SM00382"/>
    </source>
</evidence>
<evidence type="ECO:0000313" key="3">
    <source>
        <dbReference type="Proteomes" id="UP000199476"/>
    </source>
</evidence>
<accession>A0A1G9NW75</accession>
<dbReference type="CDD" id="cd02028">
    <property type="entry name" value="UMPK_like"/>
    <property type="match status" value="1"/>
</dbReference>
<dbReference type="InterPro" id="IPR018163">
    <property type="entry name" value="Thr/Ala-tRNA-synth_IIc_edit"/>
</dbReference>
<reference evidence="2 3" key="1">
    <citation type="submission" date="2016-10" db="EMBL/GenBank/DDBJ databases">
        <authorList>
            <person name="de Groot N.N."/>
        </authorList>
    </citation>
    <scope>NUCLEOTIDE SEQUENCE [LARGE SCALE GENOMIC DNA]</scope>
    <source>
        <strain evidence="2 3">SLAS-1</strain>
    </source>
</reference>
<evidence type="ECO:0000313" key="2">
    <source>
        <dbReference type="EMBL" id="SDL90621.1"/>
    </source>
</evidence>
<keyword evidence="2" id="KW-0418">Kinase</keyword>
<dbReference type="GO" id="GO:0005524">
    <property type="term" value="F:ATP binding"/>
    <property type="evidence" value="ECO:0007669"/>
    <property type="project" value="InterPro"/>
</dbReference>
<dbReference type="Proteomes" id="UP000199476">
    <property type="component" value="Unassembled WGS sequence"/>
</dbReference>
<feature type="domain" description="AAA+ ATPase" evidence="1">
    <location>
        <begin position="287"/>
        <end position="448"/>
    </location>
</feature>
<protein>
    <submittedName>
        <fullName evidence="2">Uridine kinase</fullName>
    </submittedName>
</protein>
<dbReference type="Gene3D" id="3.40.50.300">
    <property type="entry name" value="P-loop containing nucleotide triphosphate hydrolases"/>
    <property type="match status" value="1"/>
</dbReference>
<dbReference type="Gene3D" id="3.30.980.10">
    <property type="entry name" value="Threonyl-trna Synthetase, Chain A, domain 2"/>
    <property type="match status" value="1"/>
</dbReference>